<name>A0AA36HV12_9DINO</name>
<evidence type="ECO:0000313" key="2">
    <source>
        <dbReference type="Proteomes" id="UP001178507"/>
    </source>
</evidence>
<organism evidence="1 2">
    <name type="scientific">Effrenium voratum</name>
    <dbReference type="NCBI Taxonomy" id="2562239"/>
    <lineage>
        <taxon>Eukaryota</taxon>
        <taxon>Sar</taxon>
        <taxon>Alveolata</taxon>
        <taxon>Dinophyceae</taxon>
        <taxon>Suessiales</taxon>
        <taxon>Symbiodiniaceae</taxon>
        <taxon>Effrenium</taxon>
    </lineage>
</organism>
<keyword evidence="2" id="KW-1185">Reference proteome</keyword>
<dbReference type="EMBL" id="CAUJNA010000313">
    <property type="protein sequence ID" value="CAJ1375310.1"/>
    <property type="molecule type" value="Genomic_DNA"/>
</dbReference>
<evidence type="ECO:0000313" key="1">
    <source>
        <dbReference type="EMBL" id="CAJ1375310.1"/>
    </source>
</evidence>
<accession>A0AA36HV12</accession>
<gene>
    <name evidence="1" type="ORF">EVOR1521_LOCUS4614</name>
</gene>
<protein>
    <submittedName>
        <fullName evidence="1">Uncharacterized protein</fullName>
    </submittedName>
</protein>
<sequence length="1155" mass="126282">MTVGRVNCQQRLRQEPVLEALTAAARLGAGGRLEEEAWRTMAHILGLPEAAKRLSHLREHEYGMHGVLSAIKNLATTEDLEEIRELPAVLEELLQLPPALAVAPLGAACASLAPQAAPGTVRALDAAVQVLVQRLREPVDVDQLEFIVDPLGRIALAQDLCAVVFTQDIPAGASGTNASNPILPEGHELEEGAHPPIFAFPSFAADASLAGLGFLLWKGMMARAEYGQNVTKHLAGLSSNGPVVLFDKLIQALIISPMDNYKSAVHTASAESWEMGVSSEVESLPNGFVHRTLLIFDVGITRAMDLYGQTLRELHGTRRLPDLNLEFLSYWTDNGAYYYGDAWGQAGGGGPDCNETSMLQVAQGLDHQGLLDSVGMWQLDDWWYPGHPAIYVHCVSNWTLSPPAFNRSLRELSEAIGKPWLLYVPFFCPSNVYRDFRFVRGSSGPTEFAQPHPDDALEFYQMLFDEGLRNAMGGFEQDFLNFNFLAVPLFRKSFGAASRWLGALHQAALERKVPVQLCMALPSDLLESLRFGSATNFRASGDYASKDNYDIGASSLLGFALQLRPSKDSFWTHRPVSAVESGKPWGVKENPGANCELNALIAALSTGPLALADKAGDTNKTLVMRCIRADGRILQPDKPATSIDATFTATGPDSGRIWSTFTGLGGWSWHYVLYIDLISPWQLTYGDFYPELQTSVWRRWHEGHQPRSCAHLQPAVASGCVGLGVPRLLNDRPIMVQNDTRRFDLVQFSPIFPNGWVLLGEVGKYVGVSRWRFLDVSAPLGGLELQLAGAVGEEVRVLALQPSGTREWTILEKQVKFEGAHATLHFGETALQDAWKDVLLRLSTPEMASNRIAELLGYPRLEKYCVWLLATLGGLPYVAKELHQHMAQQPAVDACFCAIIDILDDDVDCEWLLKGRTETVTTQDAPDFVNLVVAAMQQHPQDALVQSRGCHCLALVFQTRLAQHVGELGQACMGRILTIVKEAYNSHYKKEATVRDICYLLRNLLEPSKSPQSNEAEFQAQRQIAWHLVEENMPAQLESSIRHFATYTEGYRTELFESALGALALLKGAGGVLTLLRDLEELPGCAAARAAGIKALFELGSNRPSLLTHATGISVEGGVVQGCQGVKVAVEQLADESSGPQAILLSGLCAALQGC</sequence>
<reference evidence="1" key="1">
    <citation type="submission" date="2023-08" db="EMBL/GenBank/DDBJ databases">
        <authorList>
            <person name="Chen Y."/>
            <person name="Shah S."/>
            <person name="Dougan E. K."/>
            <person name="Thang M."/>
            <person name="Chan C."/>
        </authorList>
    </citation>
    <scope>NUCLEOTIDE SEQUENCE</scope>
</reference>
<comment type="caution">
    <text evidence="1">The sequence shown here is derived from an EMBL/GenBank/DDBJ whole genome shotgun (WGS) entry which is preliminary data.</text>
</comment>
<dbReference type="Proteomes" id="UP001178507">
    <property type="component" value="Unassembled WGS sequence"/>
</dbReference>
<dbReference type="AlphaFoldDB" id="A0AA36HV12"/>
<proteinExistence type="predicted"/>